<sequence length="530" mass="57106">MAKDNRLALDLMSLAPLPHFVPKAGEEDIMTNPLYDALVLPHRGGEKTFLDLDGKGRISFGDFADLVARIATVLVENGVKPGDRVAVQAPKTPETLAVYLACQQAGAVFLPLNTAYTPSEVEFFLTDAAPRLFVCDEAAKEGYAGLAQKLGVGLLTIAADRGGSLPAAAAKAQPMAEVVERAPDDLAAILYTSGTTGRSKGAMLSHDNLLSNTLALTDIWRFTGDDVLVHALPIYHTHGLFVACNIMLRVGGTMIFHAAFNPDAVLDAIPRATALMGVPTFYTRLLASPRLTKEHVANMRLFISGSAPLLAETHVEFEERTGHRILERYGMTETSMTASNPYDGERRPGAVGFPLPGVSVRVASTEGKVLPQGEIGILEVKGPNVFKGYWNLPEKTAAEFRPGGWFITGDMSMIDADGYVHIVGRQKDLIIAGGLNIYPKEIEEVIDAIQGVIETAVVGVPHPDMGEAAVAVIVAKPGLDLEAVKATVGEKLARFKHPRRYEIVAELPRNTMGKVQKSQLRESYKDSFTN</sequence>
<dbReference type="PROSITE" id="PS00455">
    <property type="entry name" value="AMP_BINDING"/>
    <property type="match status" value="1"/>
</dbReference>
<dbReference type="InterPro" id="IPR025110">
    <property type="entry name" value="AMP-bd_C"/>
</dbReference>
<dbReference type="NCBIfam" id="NF005702">
    <property type="entry name" value="PRK07514.1"/>
    <property type="match status" value="1"/>
</dbReference>
<protein>
    <submittedName>
        <fullName evidence="4">Malonyl-CoA/methylmalonyl-CoA synthetase</fullName>
    </submittedName>
</protein>
<evidence type="ECO:0000256" key="1">
    <source>
        <dbReference type="ARBA" id="ARBA00006432"/>
    </source>
</evidence>
<evidence type="ECO:0000313" key="4">
    <source>
        <dbReference type="EMBL" id="SMH51884.1"/>
    </source>
</evidence>
<keyword evidence="5" id="KW-1185">Reference proteome</keyword>
<dbReference type="PANTHER" id="PTHR43201:SF8">
    <property type="entry name" value="ACYL-COA SYNTHETASE FAMILY MEMBER 3"/>
    <property type="match status" value="1"/>
</dbReference>
<evidence type="ECO:0000313" key="5">
    <source>
        <dbReference type="Proteomes" id="UP000193083"/>
    </source>
</evidence>
<feature type="domain" description="AMP-dependent synthetase/ligase" evidence="2">
    <location>
        <begin position="45"/>
        <end position="390"/>
    </location>
</feature>
<dbReference type="SUPFAM" id="SSF56801">
    <property type="entry name" value="Acetyl-CoA synthetase-like"/>
    <property type="match status" value="1"/>
</dbReference>
<reference evidence="4 5" key="1">
    <citation type="submission" date="2017-04" db="EMBL/GenBank/DDBJ databases">
        <authorList>
            <person name="Afonso C.L."/>
            <person name="Miller P.J."/>
            <person name="Scott M.A."/>
            <person name="Spackman E."/>
            <person name="Goraichik I."/>
            <person name="Dimitrov K.M."/>
            <person name="Suarez D.L."/>
            <person name="Swayne D.E."/>
        </authorList>
    </citation>
    <scope>NUCLEOTIDE SEQUENCE [LARGE SCALE GENOMIC DNA]</scope>
    <source>
        <strain evidence="4 5">B5P</strain>
    </source>
</reference>
<evidence type="ECO:0000259" key="3">
    <source>
        <dbReference type="Pfam" id="PF13193"/>
    </source>
</evidence>
<dbReference type="AlphaFoldDB" id="A0A1X7PLI0"/>
<gene>
    <name evidence="4" type="ORF">SAMN02982922_4563</name>
</gene>
<comment type="similarity">
    <text evidence="1">Belongs to the ATP-dependent AMP-binding enzyme family.</text>
</comment>
<dbReference type="Proteomes" id="UP000193083">
    <property type="component" value="Unassembled WGS sequence"/>
</dbReference>
<organism evidence="4 5">
    <name type="scientific">Mesorhizobium australicum</name>
    <dbReference type="NCBI Taxonomy" id="536018"/>
    <lineage>
        <taxon>Bacteria</taxon>
        <taxon>Pseudomonadati</taxon>
        <taxon>Pseudomonadota</taxon>
        <taxon>Alphaproteobacteria</taxon>
        <taxon>Hyphomicrobiales</taxon>
        <taxon>Phyllobacteriaceae</taxon>
        <taxon>Mesorhizobium</taxon>
    </lineage>
</organism>
<dbReference type="GO" id="GO:0006631">
    <property type="term" value="P:fatty acid metabolic process"/>
    <property type="evidence" value="ECO:0007669"/>
    <property type="project" value="TreeGrafter"/>
</dbReference>
<name>A0A1X7PLI0_9HYPH</name>
<dbReference type="InterPro" id="IPR000873">
    <property type="entry name" value="AMP-dep_synth/lig_dom"/>
</dbReference>
<dbReference type="Pfam" id="PF13193">
    <property type="entry name" value="AMP-binding_C"/>
    <property type="match status" value="1"/>
</dbReference>
<dbReference type="Pfam" id="PF00501">
    <property type="entry name" value="AMP-binding"/>
    <property type="match status" value="1"/>
</dbReference>
<evidence type="ECO:0000259" key="2">
    <source>
        <dbReference type="Pfam" id="PF00501"/>
    </source>
</evidence>
<dbReference type="InterPro" id="IPR045851">
    <property type="entry name" value="AMP-bd_C_sf"/>
</dbReference>
<dbReference type="PANTHER" id="PTHR43201">
    <property type="entry name" value="ACYL-COA SYNTHETASE"/>
    <property type="match status" value="1"/>
</dbReference>
<accession>A0A1X7PLI0</accession>
<proteinExistence type="inferred from homology"/>
<dbReference type="InterPro" id="IPR020845">
    <property type="entry name" value="AMP-binding_CS"/>
</dbReference>
<dbReference type="GO" id="GO:0031956">
    <property type="term" value="F:medium-chain fatty acid-CoA ligase activity"/>
    <property type="evidence" value="ECO:0007669"/>
    <property type="project" value="TreeGrafter"/>
</dbReference>
<dbReference type="EMBL" id="FXBL01000004">
    <property type="protein sequence ID" value="SMH51884.1"/>
    <property type="molecule type" value="Genomic_DNA"/>
</dbReference>
<feature type="domain" description="AMP-binding enzyme C-terminal" evidence="3">
    <location>
        <begin position="441"/>
        <end position="514"/>
    </location>
</feature>
<dbReference type="Gene3D" id="3.40.50.12780">
    <property type="entry name" value="N-terminal domain of ligase-like"/>
    <property type="match status" value="1"/>
</dbReference>
<dbReference type="InterPro" id="IPR042099">
    <property type="entry name" value="ANL_N_sf"/>
</dbReference>
<dbReference type="Gene3D" id="3.30.300.30">
    <property type="match status" value="1"/>
</dbReference>
<dbReference type="CDD" id="cd05941">
    <property type="entry name" value="MCS"/>
    <property type="match status" value="1"/>
</dbReference>